<keyword evidence="4" id="KW-1185">Reference proteome</keyword>
<dbReference type="SUPFAM" id="SSF55347">
    <property type="entry name" value="Glyceraldehyde-3-phosphate dehydrogenase-like, C-terminal domain"/>
    <property type="match status" value="1"/>
</dbReference>
<keyword evidence="1" id="KW-0560">Oxidoreductase</keyword>
<reference evidence="3" key="1">
    <citation type="journal article" date="2014" name="Int. J. Syst. Evol. Microbiol.">
        <title>Complete genome sequence of Corynebacterium casei LMG S-19264T (=DSM 44701T), isolated from a smear-ripened cheese.</title>
        <authorList>
            <consortium name="US DOE Joint Genome Institute (JGI-PGF)"/>
            <person name="Walter F."/>
            <person name="Albersmeier A."/>
            <person name="Kalinowski J."/>
            <person name="Ruckert C."/>
        </authorList>
    </citation>
    <scope>NUCLEOTIDE SEQUENCE</scope>
    <source>
        <strain evidence="3">CGMCC 1.12195</strain>
    </source>
</reference>
<name>A0A917I1V4_9SPHI</name>
<dbReference type="EMBL" id="BMER01000006">
    <property type="protein sequence ID" value="GGH03794.1"/>
    <property type="molecule type" value="Genomic_DNA"/>
</dbReference>
<dbReference type="PANTHER" id="PTHR43818">
    <property type="entry name" value="BCDNA.GH03377"/>
    <property type="match status" value="1"/>
</dbReference>
<dbReference type="Proteomes" id="UP000660862">
    <property type="component" value="Unassembled WGS sequence"/>
</dbReference>
<dbReference type="Gene3D" id="3.40.50.720">
    <property type="entry name" value="NAD(P)-binding Rossmann-like Domain"/>
    <property type="match status" value="1"/>
</dbReference>
<dbReference type="RefSeq" id="WP_188508365.1">
    <property type="nucleotide sequence ID" value="NZ_BMER01000006.1"/>
</dbReference>
<evidence type="ECO:0000313" key="3">
    <source>
        <dbReference type="EMBL" id="GGH03794.1"/>
    </source>
</evidence>
<dbReference type="InterPro" id="IPR050463">
    <property type="entry name" value="Gfo/Idh/MocA_oxidrdct_glycsds"/>
</dbReference>
<sequence>MRVNGQVRIGVVGAGFGSSFYFHLHPHSRVEAVAASLPEERARLQSTYQCVKAYHTLTELLKDPQVDAVALFTPAPLHAQHSIEVLDAGKHVLCAVPVGLSIEECAMVKEAVQRTGLTYMMAETSVYRQDTISAKRFYREGRFGKLIAAEAVYHHPGLEEYFFDATGKPTWRHGLPPMLYATHCTSFLTGVTGERLASVSCVGWGDDSKLLKGNPYSNPFWNQTALFNGEHGTAFKVNISWRGALLPTERCEWHGEKMSFYSRDPRGMDAILVKKTEVLGADDAGFLTHEPLAEPYSQPLWWQTELLPEPLRVDSGHYGSHTFITHEFIDALISGRKPEVGIEDAIAYTVPGIIAHESALRNGERLVIPTFRSL</sequence>
<protein>
    <submittedName>
        <fullName evidence="3">Oxidoreductase</fullName>
    </submittedName>
</protein>
<dbReference type="InterPro" id="IPR000683">
    <property type="entry name" value="Gfo/Idh/MocA-like_OxRdtase_N"/>
</dbReference>
<dbReference type="Pfam" id="PF01408">
    <property type="entry name" value="GFO_IDH_MocA"/>
    <property type="match status" value="1"/>
</dbReference>
<dbReference type="GO" id="GO:0000166">
    <property type="term" value="F:nucleotide binding"/>
    <property type="evidence" value="ECO:0007669"/>
    <property type="project" value="InterPro"/>
</dbReference>
<evidence type="ECO:0000259" key="2">
    <source>
        <dbReference type="Pfam" id="PF01408"/>
    </source>
</evidence>
<dbReference type="SUPFAM" id="SSF51735">
    <property type="entry name" value="NAD(P)-binding Rossmann-fold domains"/>
    <property type="match status" value="1"/>
</dbReference>
<gene>
    <name evidence="3" type="ORF">GCM10007415_45010</name>
</gene>
<dbReference type="InterPro" id="IPR036291">
    <property type="entry name" value="NAD(P)-bd_dom_sf"/>
</dbReference>
<dbReference type="GO" id="GO:0016491">
    <property type="term" value="F:oxidoreductase activity"/>
    <property type="evidence" value="ECO:0007669"/>
    <property type="project" value="UniProtKB-KW"/>
</dbReference>
<comment type="caution">
    <text evidence="3">The sequence shown here is derived from an EMBL/GenBank/DDBJ whole genome shotgun (WGS) entry which is preliminary data.</text>
</comment>
<dbReference type="AlphaFoldDB" id="A0A917I1V4"/>
<evidence type="ECO:0000313" key="4">
    <source>
        <dbReference type="Proteomes" id="UP000660862"/>
    </source>
</evidence>
<evidence type="ECO:0000256" key="1">
    <source>
        <dbReference type="ARBA" id="ARBA00023002"/>
    </source>
</evidence>
<proteinExistence type="predicted"/>
<dbReference type="PANTHER" id="PTHR43818:SF11">
    <property type="entry name" value="BCDNA.GH03377"/>
    <property type="match status" value="1"/>
</dbReference>
<accession>A0A917I1V4</accession>
<reference evidence="3" key="2">
    <citation type="submission" date="2020-09" db="EMBL/GenBank/DDBJ databases">
        <authorList>
            <person name="Sun Q."/>
            <person name="Zhou Y."/>
        </authorList>
    </citation>
    <scope>NUCLEOTIDE SEQUENCE</scope>
    <source>
        <strain evidence="3">CGMCC 1.12195</strain>
    </source>
</reference>
<organism evidence="3 4">
    <name type="scientific">Parapedobacter pyrenivorans</name>
    <dbReference type="NCBI Taxonomy" id="1305674"/>
    <lineage>
        <taxon>Bacteria</taxon>
        <taxon>Pseudomonadati</taxon>
        <taxon>Bacteroidota</taxon>
        <taxon>Sphingobacteriia</taxon>
        <taxon>Sphingobacteriales</taxon>
        <taxon>Sphingobacteriaceae</taxon>
        <taxon>Parapedobacter</taxon>
    </lineage>
</organism>
<dbReference type="Gene3D" id="3.30.360.10">
    <property type="entry name" value="Dihydrodipicolinate Reductase, domain 2"/>
    <property type="match status" value="1"/>
</dbReference>
<feature type="domain" description="Gfo/Idh/MocA-like oxidoreductase N-terminal" evidence="2">
    <location>
        <begin position="7"/>
        <end position="121"/>
    </location>
</feature>